<dbReference type="Pfam" id="PF03055">
    <property type="entry name" value="RPE65"/>
    <property type="match status" value="1"/>
</dbReference>
<dbReference type="EMBL" id="NPHW01002967">
    <property type="protein sequence ID" value="OXV10360.1"/>
    <property type="molecule type" value="Genomic_DNA"/>
</dbReference>
<comment type="cofactor">
    <cofactor evidence="5">
        <name>Fe(2+)</name>
        <dbReference type="ChEBI" id="CHEBI:29033"/>
    </cofactor>
    <text evidence="5">Binds 1 Fe(2+) ion per subunit.</text>
</comment>
<keyword evidence="3" id="KW-0560">Oxidoreductase</keyword>
<feature type="compositionally biased region" description="Acidic residues" evidence="6">
    <location>
        <begin position="515"/>
        <end position="524"/>
    </location>
</feature>
<comment type="caution">
    <text evidence="7">The sequence shown here is derived from an EMBL/GenBank/DDBJ whole genome shotgun (WGS) entry which is preliminary data.</text>
</comment>
<feature type="binding site" evidence="5">
    <location>
        <position position="227"/>
    </location>
    <ligand>
        <name>Fe cation</name>
        <dbReference type="ChEBI" id="CHEBI:24875"/>
        <note>catalytic</note>
    </ligand>
</feature>
<feature type="binding site" evidence="5">
    <location>
        <position position="566"/>
    </location>
    <ligand>
        <name>Fe cation</name>
        <dbReference type="ChEBI" id="CHEBI:24875"/>
        <note>catalytic</note>
    </ligand>
</feature>
<reference evidence="7 8" key="1">
    <citation type="journal article" date="2015" name="Environ. Microbiol.">
        <title>Metagenome sequence of Elaphomyces granulatus from sporocarp tissue reveals Ascomycota ectomycorrhizal fingerprints of genome expansion and a Proteobacteria-rich microbiome.</title>
        <authorList>
            <person name="Quandt C.A."/>
            <person name="Kohler A."/>
            <person name="Hesse C.N."/>
            <person name="Sharpton T.J."/>
            <person name="Martin F."/>
            <person name="Spatafora J.W."/>
        </authorList>
    </citation>
    <scope>NUCLEOTIDE SEQUENCE [LARGE SCALE GENOMIC DNA]</scope>
    <source>
        <strain evidence="7 8">OSC145934</strain>
    </source>
</reference>
<evidence type="ECO:0000256" key="6">
    <source>
        <dbReference type="SAM" id="MobiDB-lite"/>
    </source>
</evidence>
<feature type="binding site" evidence="5">
    <location>
        <position position="350"/>
    </location>
    <ligand>
        <name>Fe cation</name>
        <dbReference type="ChEBI" id="CHEBI:24875"/>
        <note>catalytic</note>
    </ligand>
</feature>
<dbReference type="GO" id="GO:0010436">
    <property type="term" value="F:carotenoid dioxygenase activity"/>
    <property type="evidence" value="ECO:0007669"/>
    <property type="project" value="TreeGrafter"/>
</dbReference>
<evidence type="ECO:0000313" key="7">
    <source>
        <dbReference type="EMBL" id="OXV10360.1"/>
    </source>
</evidence>
<feature type="region of interest" description="Disordered" evidence="6">
    <location>
        <begin position="1"/>
        <end position="20"/>
    </location>
</feature>
<name>A0A232M1S7_9EURO</name>
<feature type="binding site" evidence="5">
    <location>
        <position position="276"/>
    </location>
    <ligand>
        <name>Fe cation</name>
        <dbReference type="ChEBI" id="CHEBI:24875"/>
        <note>catalytic</note>
    </ligand>
</feature>
<gene>
    <name evidence="7" type="ORF">Egran_01879</name>
</gene>
<evidence type="ECO:0000256" key="3">
    <source>
        <dbReference type="ARBA" id="ARBA00023002"/>
    </source>
</evidence>
<dbReference type="PANTHER" id="PTHR10543">
    <property type="entry name" value="BETA-CAROTENE DIOXYGENASE"/>
    <property type="match status" value="1"/>
</dbReference>
<evidence type="ECO:0000256" key="2">
    <source>
        <dbReference type="ARBA" id="ARBA00022723"/>
    </source>
</evidence>
<evidence type="ECO:0008006" key="9">
    <source>
        <dbReference type="Google" id="ProtNLM"/>
    </source>
</evidence>
<dbReference type="AlphaFoldDB" id="A0A232M1S7"/>
<evidence type="ECO:0000256" key="4">
    <source>
        <dbReference type="ARBA" id="ARBA00023004"/>
    </source>
</evidence>
<evidence type="ECO:0000313" key="8">
    <source>
        <dbReference type="Proteomes" id="UP000243515"/>
    </source>
</evidence>
<keyword evidence="8" id="KW-1185">Reference proteome</keyword>
<evidence type="ECO:0000256" key="5">
    <source>
        <dbReference type="PIRSR" id="PIRSR604294-1"/>
    </source>
</evidence>
<comment type="similarity">
    <text evidence="1">Belongs to the carotenoid oxygenase family.</text>
</comment>
<dbReference type="Proteomes" id="UP000243515">
    <property type="component" value="Unassembled WGS sequence"/>
</dbReference>
<protein>
    <recommendedName>
        <fullName evidence="9">Dioxygenase</fullName>
    </recommendedName>
</protein>
<feature type="region of interest" description="Disordered" evidence="6">
    <location>
        <begin position="502"/>
        <end position="524"/>
    </location>
</feature>
<dbReference type="InterPro" id="IPR004294">
    <property type="entry name" value="Carotenoid_Oase"/>
</dbReference>
<dbReference type="PANTHER" id="PTHR10543:SF24">
    <property type="entry name" value="CAROTENOID ISOMEROOXYGENASE"/>
    <property type="match status" value="1"/>
</dbReference>
<evidence type="ECO:0000256" key="1">
    <source>
        <dbReference type="ARBA" id="ARBA00006787"/>
    </source>
</evidence>
<sequence length="588" mass="64790">MTMVSSTESSSSQEPKPFQDWPNSQGFNSAYCEASPIELKVKGNIPAWAAGVLYRTGSGASEIETDSGKIFKVNHWFDGHSIVHRFQILAPDSENGSVRVLYNSRSTCDGLIEQIRKTGKREMMSFGRKYDPCMSYFKKVMSIFRPDRTVPRPDDRPMSVTLSVNFPGVSATGRKQPHGHASGIQTLCNKTDSNGFQMLDPDTLEPIGIVQQAILHPDLKGPLSSAHAKSDPVTGDVFNFNLTLGRTSTYRIFRVSASTGETSILARIRANAAYLHSFFLSKNYVILCIWNSFFTAGGSSILWNRNIVDSLADYDPSRPARWYVVDRRPAAEGGQGLIETYESEPFYCFHTINAFEEASADGKGTDIIADLITYPSLDLLKRFYLPNLVSTSTAATTYADRSNLSTRPTLKRFRLPSIPPSPSPDKRRKKAILEFTSKPFQCPELPTINPSYVVRKHRYVYGVLDTGKSTFYDSLAKYDLKTDTVQTWSSHGQTAGEAIFIPRRRPGDNNTDATDGNDDDDEDDGILLSVVLDGPAGRSYLLALDPKTMKETGRAEVDGPVGFGFHGTHVSALGSQGIGGAKGRGLDF</sequence>
<keyword evidence="2 5" id="KW-0479">Metal-binding</keyword>
<feature type="compositionally biased region" description="Low complexity" evidence="6">
    <location>
        <begin position="1"/>
        <end position="12"/>
    </location>
</feature>
<keyword evidence="4 5" id="KW-0408">Iron</keyword>
<accession>A0A232M1S7</accession>
<dbReference type="GO" id="GO:0046872">
    <property type="term" value="F:metal ion binding"/>
    <property type="evidence" value="ECO:0007669"/>
    <property type="project" value="UniProtKB-KW"/>
</dbReference>
<dbReference type="GO" id="GO:0016121">
    <property type="term" value="P:carotene catabolic process"/>
    <property type="evidence" value="ECO:0007669"/>
    <property type="project" value="TreeGrafter"/>
</dbReference>
<organism evidence="7 8">
    <name type="scientific">Elaphomyces granulatus</name>
    <dbReference type="NCBI Taxonomy" id="519963"/>
    <lineage>
        <taxon>Eukaryota</taxon>
        <taxon>Fungi</taxon>
        <taxon>Dikarya</taxon>
        <taxon>Ascomycota</taxon>
        <taxon>Pezizomycotina</taxon>
        <taxon>Eurotiomycetes</taxon>
        <taxon>Eurotiomycetidae</taxon>
        <taxon>Eurotiales</taxon>
        <taxon>Elaphomycetaceae</taxon>
        <taxon>Elaphomyces</taxon>
    </lineage>
</organism>
<proteinExistence type="inferred from homology"/>
<dbReference type="OrthoDB" id="407010at2759"/>